<dbReference type="Proteomes" id="UP001202922">
    <property type="component" value="Unassembled WGS sequence"/>
</dbReference>
<keyword evidence="7" id="KW-1185">Reference proteome</keyword>
<organism evidence="6 7">
    <name type="scientific">Sinomonas terrae</name>
    <dbReference type="NCBI Taxonomy" id="2908838"/>
    <lineage>
        <taxon>Bacteria</taxon>
        <taxon>Bacillati</taxon>
        <taxon>Actinomycetota</taxon>
        <taxon>Actinomycetes</taxon>
        <taxon>Micrococcales</taxon>
        <taxon>Micrococcaceae</taxon>
        <taxon>Sinomonas</taxon>
    </lineage>
</organism>
<dbReference type="InterPro" id="IPR055170">
    <property type="entry name" value="GFO_IDH_MocA-like_dom"/>
</dbReference>
<accession>A0ABS9U772</accession>
<evidence type="ECO:0000256" key="2">
    <source>
        <dbReference type="ARBA" id="ARBA00023002"/>
    </source>
</evidence>
<comment type="similarity">
    <text evidence="1">Belongs to the Gfo/Idh/MocA family.</text>
</comment>
<dbReference type="PANTHER" id="PTHR22604:SF105">
    <property type="entry name" value="TRANS-1,2-DIHYDROBENZENE-1,2-DIOL DEHYDROGENASE"/>
    <property type="match status" value="1"/>
</dbReference>
<dbReference type="InterPro" id="IPR000683">
    <property type="entry name" value="Gfo/Idh/MocA-like_OxRdtase_N"/>
</dbReference>
<evidence type="ECO:0000259" key="5">
    <source>
        <dbReference type="Pfam" id="PF22725"/>
    </source>
</evidence>
<name>A0ABS9U772_9MICC</name>
<dbReference type="SUPFAM" id="SSF55347">
    <property type="entry name" value="Glyceraldehyde-3-phosphate dehydrogenase-like, C-terminal domain"/>
    <property type="match status" value="1"/>
</dbReference>
<dbReference type="InterPro" id="IPR036291">
    <property type="entry name" value="NAD(P)-bd_dom_sf"/>
</dbReference>
<dbReference type="Pfam" id="PF22725">
    <property type="entry name" value="GFO_IDH_MocA_C3"/>
    <property type="match status" value="1"/>
</dbReference>
<feature type="domain" description="Gfo/Idh/MocA-like oxidoreductase N-terminal" evidence="4">
    <location>
        <begin position="8"/>
        <end position="123"/>
    </location>
</feature>
<sequence length="348" mass="36739">MSHSRVLGWAILGTGKIAHAFAASLPLSETGRLVAVGSRTIESAEGFGHRFGAERCHGSYAAALEDRAVDAVYIATPHTTHAELIAQAAERGKHVLCEKPLTVNSAQAREALEVARAGRILLMEGFAFRFHPQTSRLTSLLSAGEVGEVRLVEASFGYDAGPAPRNYLLRRELAGGSILDVGCYTVAMSRLLAGLAVGRPFAEPVSITGAGCVDDEHGVDRSAAAMLSFEGGLRASVSCSIETNLESRLRVWGSSGVATLTDPWLPGRGGPAAIEVSNRHGRRVWEAQPDDGDLYATEADEVARCLDGGESPLMTPADSLGNMEALDAWRSSIGLEYGADVEGLACRP</sequence>
<dbReference type="RefSeq" id="WP_241056543.1">
    <property type="nucleotide sequence ID" value="NZ_JAKZBV010000002.1"/>
</dbReference>
<keyword evidence="3" id="KW-0520">NAD</keyword>
<comment type="caution">
    <text evidence="6">The sequence shown here is derived from an EMBL/GenBank/DDBJ whole genome shotgun (WGS) entry which is preliminary data.</text>
</comment>
<dbReference type="Pfam" id="PF01408">
    <property type="entry name" value="GFO_IDH_MocA"/>
    <property type="match status" value="1"/>
</dbReference>
<keyword evidence="2" id="KW-0560">Oxidoreductase</keyword>
<protein>
    <submittedName>
        <fullName evidence="6">Gfo/Idh/MocA family oxidoreductase</fullName>
    </submittedName>
</protein>
<evidence type="ECO:0000256" key="3">
    <source>
        <dbReference type="ARBA" id="ARBA00023027"/>
    </source>
</evidence>
<dbReference type="Gene3D" id="3.30.360.10">
    <property type="entry name" value="Dihydrodipicolinate Reductase, domain 2"/>
    <property type="match status" value="1"/>
</dbReference>
<reference evidence="6 7" key="1">
    <citation type="submission" date="2022-03" db="EMBL/GenBank/DDBJ databases">
        <title>Sinomonas sp. isolated from a soil.</title>
        <authorList>
            <person name="Han J."/>
            <person name="Kim D.-U."/>
        </authorList>
    </citation>
    <scope>NUCLEOTIDE SEQUENCE [LARGE SCALE GENOMIC DNA]</scope>
    <source>
        <strain evidence="6 7">5-5</strain>
    </source>
</reference>
<feature type="domain" description="GFO/IDH/MocA-like oxidoreductase" evidence="5">
    <location>
        <begin position="136"/>
        <end position="258"/>
    </location>
</feature>
<evidence type="ECO:0000256" key="1">
    <source>
        <dbReference type="ARBA" id="ARBA00010928"/>
    </source>
</evidence>
<gene>
    <name evidence="6" type="ORF">L0M17_20825</name>
</gene>
<dbReference type="EMBL" id="JAKZBV010000002">
    <property type="protein sequence ID" value="MCH6472376.1"/>
    <property type="molecule type" value="Genomic_DNA"/>
</dbReference>
<dbReference type="InterPro" id="IPR050984">
    <property type="entry name" value="Gfo/Idh/MocA_domain"/>
</dbReference>
<evidence type="ECO:0000313" key="6">
    <source>
        <dbReference type="EMBL" id="MCH6472376.1"/>
    </source>
</evidence>
<dbReference type="Gene3D" id="3.40.50.720">
    <property type="entry name" value="NAD(P)-binding Rossmann-like Domain"/>
    <property type="match status" value="1"/>
</dbReference>
<evidence type="ECO:0000313" key="7">
    <source>
        <dbReference type="Proteomes" id="UP001202922"/>
    </source>
</evidence>
<proteinExistence type="inferred from homology"/>
<dbReference type="SUPFAM" id="SSF51735">
    <property type="entry name" value="NAD(P)-binding Rossmann-fold domains"/>
    <property type="match status" value="1"/>
</dbReference>
<dbReference type="PANTHER" id="PTHR22604">
    <property type="entry name" value="OXIDOREDUCTASES"/>
    <property type="match status" value="1"/>
</dbReference>
<evidence type="ECO:0000259" key="4">
    <source>
        <dbReference type="Pfam" id="PF01408"/>
    </source>
</evidence>